<dbReference type="InterPro" id="IPR022584">
    <property type="entry name" value="DUF2937"/>
</dbReference>
<name>A0A934J194_9HYPH</name>
<keyword evidence="1" id="KW-1133">Transmembrane helix</keyword>
<organism evidence="2 3">
    <name type="scientific">Devosia sediminis</name>
    <dbReference type="NCBI Taxonomy" id="2798801"/>
    <lineage>
        <taxon>Bacteria</taxon>
        <taxon>Pseudomonadati</taxon>
        <taxon>Pseudomonadota</taxon>
        <taxon>Alphaproteobacteria</taxon>
        <taxon>Hyphomicrobiales</taxon>
        <taxon>Devosiaceae</taxon>
        <taxon>Devosia</taxon>
    </lineage>
</organism>
<evidence type="ECO:0000313" key="2">
    <source>
        <dbReference type="EMBL" id="MBJ3785982.1"/>
    </source>
</evidence>
<dbReference type="Pfam" id="PF11157">
    <property type="entry name" value="DUF2937"/>
    <property type="match status" value="1"/>
</dbReference>
<keyword evidence="1" id="KW-0472">Membrane</keyword>
<sequence>MDVRRLIAGCGGLALAVTLSQFPEYAQQYTQRLGGAVDELRVITEDFDRSAAEGGLDRQGALARYSISEDAFLADRGTAMSATFVRYDMLSQTLAQIEGAGPVERFQSLPAYLDTDIGRRTLENYRPAVPVTVEGILYAGAGFIVGYLLVSAVVRFMALPFRRRRGRVRVTGA</sequence>
<reference evidence="2" key="1">
    <citation type="submission" date="2020-12" db="EMBL/GenBank/DDBJ databases">
        <title>Devosia sp. MSA67 isolated from Mo River.</title>
        <authorList>
            <person name="Ma F."/>
            <person name="Zi Z."/>
        </authorList>
    </citation>
    <scope>NUCLEOTIDE SEQUENCE</scope>
    <source>
        <strain evidence="2">MSA67</strain>
    </source>
</reference>
<evidence type="ECO:0000256" key="1">
    <source>
        <dbReference type="SAM" id="Phobius"/>
    </source>
</evidence>
<comment type="caution">
    <text evidence="2">The sequence shown here is derived from an EMBL/GenBank/DDBJ whole genome shotgun (WGS) entry which is preliminary data.</text>
</comment>
<feature type="transmembrane region" description="Helical" evidence="1">
    <location>
        <begin position="136"/>
        <end position="159"/>
    </location>
</feature>
<dbReference type="EMBL" id="JAEKMH010000003">
    <property type="protein sequence ID" value="MBJ3785982.1"/>
    <property type="molecule type" value="Genomic_DNA"/>
</dbReference>
<dbReference type="Proteomes" id="UP000602124">
    <property type="component" value="Unassembled WGS sequence"/>
</dbReference>
<dbReference type="AlphaFoldDB" id="A0A934J194"/>
<accession>A0A934J194</accession>
<protein>
    <submittedName>
        <fullName evidence="2">DUF2937 family protein</fullName>
    </submittedName>
</protein>
<gene>
    <name evidence="2" type="ORF">JEQ47_14740</name>
</gene>
<keyword evidence="1" id="KW-0812">Transmembrane</keyword>
<proteinExistence type="predicted"/>
<keyword evidence="3" id="KW-1185">Reference proteome</keyword>
<evidence type="ECO:0000313" key="3">
    <source>
        <dbReference type="Proteomes" id="UP000602124"/>
    </source>
</evidence>